<dbReference type="GO" id="GO:0005737">
    <property type="term" value="C:cytoplasm"/>
    <property type="evidence" value="ECO:0007669"/>
    <property type="project" value="UniProtKB-SubCell"/>
</dbReference>
<evidence type="ECO:0000256" key="4">
    <source>
        <dbReference type="ARBA" id="ARBA00022618"/>
    </source>
</evidence>
<dbReference type="InterPro" id="IPR044068">
    <property type="entry name" value="CB"/>
</dbReference>
<dbReference type="PROSITE" id="PS51900">
    <property type="entry name" value="CB"/>
    <property type="match status" value="1"/>
</dbReference>
<dbReference type="GO" id="GO:0006313">
    <property type="term" value="P:DNA transposition"/>
    <property type="evidence" value="ECO:0007669"/>
    <property type="project" value="UniProtKB-UniRule"/>
</dbReference>
<dbReference type="GO" id="GO:0009037">
    <property type="term" value="F:tyrosine-based site-specific recombinase activity"/>
    <property type="evidence" value="ECO:0007669"/>
    <property type="project" value="UniProtKB-UniRule"/>
</dbReference>
<evidence type="ECO:0000256" key="5">
    <source>
        <dbReference type="ARBA" id="ARBA00022829"/>
    </source>
</evidence>
<feature type="domain" description="Tyr recombinase" evidence="12">
    <location>
        <begin position="118"/>
        <end position="323"/>
    </location>
</feature>
<feature type="active site" description="O-(3'-phospho-DNA)-tyrosine intermediate" evidence="10">
    <location>
        <position position="310"/>
    </location>
</feature>
<keyword evidence="8 10" id="KW-0233">DNA recombination</keyword>
<dbReference type="PANTHER" id="PTHR30349">
    <property type="entry name" value="PHAGE INTEGRASE-RELATED"/>
    <property type="match status" value="1"/>
</dbReference>
<keyword evidence="6 10" id="KW-0229">DNA integration</keyword>
<evidence type="ECO:0000256" key="9">
    <source>
        <dbReference type="ARBA" id="ARBA00023306"/>
    </source>
</evidence>
<dbReference type="HAMAP" id="MF_01808">
    <property type="entry name" value="Recomb_XerC_XerD"/>
    <property type="match status" value="1"/>
</dbReference>
<dbReference type="EMBL" id="SGXC01000001">
    <property type="protein sequence ID" value="RZS84412.1"/>
    <property type="molecule type" value="Genomic_DNA"/>
</dbReference>
<keyword evidence="9 10" id="KW-0131">Cell cycle</keyword>
<dbReference type="GO" id="GO:0007059">
    <property type="term" value="P:chromosome segregation"/>
    <property type="evidence" value="ECO:0007669"/>
    <property type="project" value="UniProtKB-UniRule"/>
</dbReference>
<dbReference type="Proteomes" id="UP000292445">
    <property type="component" value="Unassembled WGS sequence"/>
</dbReference>
<dbReference type="Gene3D" id="1.10.443.10">
    <property type="entry name" value="Intergrase catalytic core"/>
    <property type="match status" value="1"/>
</dbReference>
<dbReference type="PANTHER" id="PTHR30349:SF81">
    <property type="entry name" value="TYROSINE RECOMBINASE XERC"/>
    <property type="match status" value="1"/>
</dbReference>
<evidence type="ECO:0000259" key="12">
    <source>
        <dbReference type="PROSITE" id="PS51898"/>
    </source>
</evidence>
<dbReference type="InterPro" id="IPR023009">
    <property type="entry name" value="Tyrosine_recombinase_XerC/XerD"/>
</dbReference>
<dbReference type="InterPro" id="IPR011931">
    <property type="entry name" value="Recomb_XerC"/>
</dbReference>
<gene>
    <name evidence="10" type="primary">xerC</name>
    <name evidence="14" type="ORF">EV675_0429</name>
</gene>
<dbReference type="Pfam" id="PF02899">
    <property type="entry name" value="Phage_int_SAM_1"/>
    <property type="match status" value="1"/>
</dbReference>
<dbReference type="Pfam" id="PF00589">
    <property type="entry name" value="Phage_integrase"/>
    <property type="match status" value="1"/>
</dbReference>
<comment type="subunit">
    <text evidence="10">Forms a cyclic heterotetrameric complex composed of two molecules of XerC and two molecules of XerD.</text>
</comment>
<evidence type="ECO:0000313" key="14">
    <source>
        <dbReference type="EMBL" id="RZS84412.1"/>
    </source>
</evidence>
<feature type="active site" evidence="10">
    <location>
        <position position="278"/>
    </location>
</feature>
<reference evidence="14 15" key="1">
    <citation type="submission" date="2019-02" db="EMBL/GenBank/DDBJ databases">
        <title>Genomic Encyclopedia of Type Strains, Phase IV (KMG-IV): sequencing the most valuable type-strain genomes for metagenomic binning, comparative biology and taxonomic classification.</title>
        <authorList>
            <person name="Goeker M."/>
        </authorList>
    </citation>
    <scope>NUCLEOTIDE SEQUENCE [LARGE SCALE GENOMIC DNA]</scope>
    <source>
        <strain evidence="14 15">K24</strain>
    </source>
</reference>
<dbReference type="InterPro" id="IPR050090">
    <property type="entry name" value="Tyrosine_recombinase_XerCD"/>
</dbReference>
<evidence type="ECO:0000313" key="15">
    <source>
        <dbReference type="Proteomes" id="UP000292445"/>
    </source>
</evidence>
<proteinExistence type="inferred from homology"/>
<protein>
    <recommendedName>
        <fullName evidence="10 11">Tyrosine recombinase XerC</fullName>
    </recommendedName>
</protein>
<dbReference type="AlphaFoldDB" id="A0A4Q7NI12"/>
<accession>A0A4Q7NI12</accession>
<comment type="subcellular location">
    <subcellularLocation>
        <location evidence="1 10">Cytoplasm</location>
    </subcellularLocation>
</comment>
<evidence type="ECO:0000256" key="3">
    <source>
        <dbReference type="ARBA" id="ARBA00022490"/>
    </source>
</evidence>
<evidence type="ECO:0000256" key="10">
    <source>
        <dbReference type="HAMAP-Rule" id="MF_01808"/>
    </source>
</evidence>
<dbReference type="NCBIfam" id="TIGR02224">
    <property type="entry name" value="recomb_XerC"/>
    <property type="match status" value="1"/>
</dbReference>
<organism evidence="14 15">
    <name type="scientific">Pigmentiphaga kullae</name>
    <dbReference type="NCBI Taxonomy" id="151784"/>
    <lineage>
        <taxon>Bacteria</taxon>
        <taxon>Pseudomonadati</taxon>
        <taxon>Pseudomonadota</taxon>
        <taxon>Betaproteobacteria</taxon>
        <taxon>Burkholderiales</taxon>
        <taxon>Alcaligenaceae</taxon>
        <taxon>Pigmentiphaga</taxon>
    </lineage>
</organism>
<dbReference type="GO" id="GO:0003677">
    <property type="term" value="F:DNA binding"/>
    <property type="evidence" value="ECO:0007669"/>
    <property type="project" value="UniProtKB-UniRule"/>
</dbReference>
<feature type="active site" evidence="10">
    <location>
        <position position="205"/>
    </location>
</feature>
<comment type="function">
    <text evidence="10">Site-specific tyrosine recombinase, which acts by catalyzing the cutting and rejoining of the recombining DNA molecules. The XerC-XerD complex is essential to convert dimers of the bacterial chromosome into monomers to permit their segregation at cell division. It also contributes to the segregational stability of plasmids.</text>
</comment>
<keyword evidence="5 10" id="KW-0159">Chromosome partition</keyword>
<evidence type="ECO:0000259" key="13">
    <source>
        <dbReference type="PROSITE" id="PS51900"/>
    </source>
</evidence>
<feature type="active site" evidence="10">
    <location>
        <position position="275"/>
    </location>
</feature>
<evidence type="ECO:0000256" key="2">
    <source>
        <dbReference type="ARBA" id="ARBA00006657"/>
    </source>
</evidence>
<keyword evidence="15" id="KW-1185">Reference proteome</keyword>
<comment type="caution">
    <text evidence="14">The sequence shown here is derived from an EMBL/GenBank/DDBJ whole genome shotgun (WGS) entry which is preliminary data.</text>
</comment>
<evidence type="ECO:0000256" key="7">
    <source>
        <dbReference type="ARBA" id="ARBA00023125"/>
    </source>
</evidence>
<evidence type="ECO:0000256" key="8">
    <source>
        <dbReference type="ARBA" id="ARBA00023172"/>
    </source>
</evidence>
<dbReference type="InterPro" id="IPR004107">
    <property type="entry name" value="Integrase_SAM-like_N"/>
</dbReference>
<dbReference type="CDD" id="cd00798">
    <property type="entry name" value="INT_XerDC_C"/>
    <property type="match status" value="1"/>
</dbReference>
<dbReference type="GO" id="GO:0051301">
    <property type="term" value="P:cell division"/>
    <property type="evidence" value="ECO:0007669"/>
    <property type="project" value="UniProtKB-UniRule"/>
</dbReference>
<dbReference type="InterPro" id="IPR013762">
    <property type="entry name" value="Integrase-like_cat_sf"/>
</dbReference>
<keyword evidence="4 10" id="KW-0132">Cell division</keyword>
<sequence>MADDPHSGSEATGPALVRPMLEWLEHLGSGRRYSPHTLAAYRRDLAHLVELADDVPLERVSQGHVRRYLGQLHAQGMSPRSLARLLASWRGFYQWWAPRVGMPGNPAAGVRGPKAPRGLPKALSVDQTQALLDHTPPVAAEVTGQNAEQRHAVELRDTAMFELFYSSGLRLSELVGLDTAYAREPGYESSSWLDLAEAEVSVLGKGSKRRIVPVGSRACEALRAWLDARPVLAAGGDAHALFVGLRGRRISARVVQAQLARRGQAAGVPTHVHPHVLRHSFASHVLQSAEDLRAVQEMLGHASISTTQIYTRLDFQHLAKVYDKAHPRAARKEPGKKE</sequence>
<dbReference type="PROSITE" id="PS51898">
    <property type="entry name" value="TYR_RECOMBINASE"/>
    <property type="match status" value="1"/>
</dbReference>
<dbReference type="InterPro" id="IPR010998">
    <property type="entry name" value="Integrase_recombinase_N"/>
</dbReference>
<feature type="active site" evidence="10">
    <location>
        <position position="170"/>
    </location>
</feature>
<dbReference type="InterPro" id="IPR011010">
    <property type="entry name" value="DNA_brk_join_enz"/>
</dbReference>
<dbReference type="Gene3D" id="1.10.150.130">
    <property type="match status" value="1"/>
</dbReference>
<name>A0A4Q7NI12_9BURK</name>
<dbReference type="SUPFAM" id="SSF56349">
    <property type="entry name" value="DNA breaking-rejoining enzymes"/>
    <property type="match status" value="1"/>
</dbReference>
<feature type="active site" evidence="10">
    <location>
        <position position="301"/>
    </location>
</feature>
<evidence type="ECO:0000256" key="11">
    <source>
        <dbReference type="NCBIfam" id="TIGR02224"/>
    </source>
</evidence>
<keyword evidence="7 10" id="KW-0238">DNA-binding</keyword>
<dbReference type="InterPro" id="IPR002104">
    <property type="entry name" value="Integrase_catalytic"/>
</dbReference>
<evidence type="ECO:0000256" key="1">
    <source>
        <dbReference type="ARBA" id="ARBA00004496"/>
    </source>
</evidence>
<comment type="similarity">
    <text evidence="2 10">Belongs to the 'phage' integrase family. XerC subfamily.</text>
</comment>
<feature type="domain" description="Core-binding (CB)" evidence="13">
    <location>
        <begin position="14"/>
        <end position="97"/>
    </location>
</feature>
<keyword evidence="3 10" id="KW-0963">Cytoplasm</keyword>
<evidence type="ECO:0000256" key="6">
    <source>
        <dbReference type="ARBA" id="ARBA00022908"/>
    </source>
</evidence>